<evidence type="ECO:0000256" key="1">
    <source>
        <dbReference type="ARBA" id="ARBA00007447"/>
    </source>
</evidence>
<proteinExistence type="inferred from homology"/>
<gene>
    <name evidence="5" type="ORF">B0H63DRAFT_545357</name>
</gene>
<dbReference type="GO" id="GO:0004190">
    <property type="term" value="F:aspartic-type endopeptidase activity"/>
    <property type="evidence" value="ECO:0007669"/>
    <property type="project" value="InterPro"/>
</dbReference>
<dbReference type="EMBL" id="JAULSW010000005">
    <property type="protein sequence ID" value="KAK3381047.1"/>
    <property type="molecule type" value="Genomic_DNA"/>
</dbReference>
<dbReference type="InterPro" id="IPR033121">
    <property type="entry name" value="PEPTIDASE_A1"/>
</dbReference>
<dbReference type="Gene3D" id="2.40.70.10">
    <property type="entry name" value="Acid Proteases"/>
    <property type="match status" value="2"/>
</dbReference>
<evidence type="ECO:0000313" key="6">
    <source>
        <dbReference type="Proteomes" id="UP001285441"/>
    </source>
</evidence>
<reference evidence="5" key="2">
    <citation type="submission" date="2023-06" db="EMBL/GenBank/DDBJ databases">
        <authorList>
            <consortium name="Lawrence Berkeley National Laboratory"/>
            <person name="Haridas S."/>
            <person name="Hensen N."/>
            <person name="Bonometti L."/>
            <person name="Westerberg I."/>
            <person name="Brannstrom I.O."/>
            <person name="Guillou S."/>
            <person name="Cros-Aarteil S."/>
            <person name="Calhoun S."/>
            <person name="Kuo A."/>
            <person name="Mondo S."/>
            <person name="Pangilinan J."/>
            <person name="Riley R."/>
            <person name="LaButti K."/>
            <person name="Andreopoulos B."/>
            <person name="Lipzen A."/>
            <person name="Chen C."/>
            <person name="Yanf M."/>
            <person name="Daum C."/>
            <person name="Ng V."/>
            <person name="Clum A."/>
            <person name="Steindorff A."/>
            <person name="Ohm R."/>
            <person name="Martin F."/>
            <person name="Silar P."/>
            <person name="Natvig D."/>
            <person name="Lalanne C."/>
            <person name="Gautier V."/>
            <person name="Ament-velasquez S.L."/>
            <person name="Kruys A."/>
            <person name="Hutchinson M.I."/>
            <person name="Powell A.J."/>
            <person name="Barry K."/>
            <person name="Miller A.N."/>
            <person name="Grigoriev I.V."/>
            <person name="Debuchy R."/>
            <person name="Gladieux P."/>
            <person name="Thoren M.H."/>
            <person name="Johannesson H."/>
        </authorList>
    </citation>
    <scope>NUCLEOTIDE SEQUENCE</scope>
    <source>
        <strain evidence="5">CBS 232.78</strain>
    </source>
</reference>
<accession>A0AAE0NGF6</accession>
<sequence>MVSVANFLTRAILLAYSGSVTSATPANVLQGNIVKPRDAVFRDAVTTHVVPMRSHALDHPQEPQALRRRGNKRGNLPANLTNVHDIYYIIDLLVGNQTIPVSVDTGSSDTWFVQQPYQCVSYFWDEGRKPDCGLGDGFKGNLSGGNIPDVLFGRAYTDGTFVQGYFGYEDVTIGGLTAHHQTLAIVNLTYWYGDGRVSGLLGLGYPYMTSLSGAMDSQPEYDPVFTTIWKSNPIAPIFSIALSRDDNVNATAGHPKDETSFLALGGLPPVKYDDASWGRTPIQPISAMISSWGIDSAEHGLYIISADAYVYGRTDNVTGEVVGELTRNTTQFPILIDAGSTLSVIPKKMCEAIYAAFDPPAQYLSSTGLFYAPCNATVPKFGVQIGGKTFYIAPQDLLRQNARDHTGEFCRVGVTDSDSPPHVLGVTFLSNVVAVFDVGNHEMRFAARNAY</sequence>
<dbReference type="PANTHER" id="PTHR47966">
    <property type="entry name" value="BETA-SITE APP-CLEAVING ENZYME, ISOFORM A-RELATED"/>
    <property type="match status" value="1"/>
</dbReference>
<feature type="signal peptide" evidence="3">
    <location>
        <begin position="1"/>
        <end position="22"/>
    </location>
</feature>
<dbReference type="Proteomes" id="UP001285441">
    <property type="component" value="Unassembled WGS sequence"/>
</dbReference>
<dbReference type="AlphaFoldDB" id="A0AAE0NGF6"/>
<evidence type="ECO:0000256" key="3">
    <source>
        <dbReference type="SAM" id="SignalP"/>
    </source>
</evidence>
<dbReference type="InterPro" id="IPR021109">
    <property type="entry name" value="Peptidase_aspartic_dom_sf"/>
</dbReference>
<dbReference type="GO" id="GO:0000324">
    <property type="term" value="C:fungal-type vacuole"/>
    <property type="evidence" value="ECO:0007669"/>
    <property type="project" value="TreeGrafter"/>
</dbReference>
<dbReference type="InterPro" id="IPR034164">
    <property type="entry name" value="Pepsin-like_dom"/>
</dbReference>
<name>A0AAE0NGF6_9PEZI</name>
<comment type="similarity">
    <text evidence="1">Belongs to the peptidase A1 family.</text>
</comment>
<dbReference type="SUPFAM" id="SSF50630">
    <property type="entry name" value="Acid proteases"/>
    <property type="match status" value="1"/>
</dbReference>
<keyword evidence="3" id="KW-0732">Signal</keyword>
<dbReference type="InterPro" id="IPR001461">
    <property type="entry name" value="Aspartic_peptidase_A1"/>
</dbReference>
<dbReference type="PANTHER" id="PTHR47966:SF47">
    <property type="entry name" value="ENDOPEPTIDASE, PUTATIVE (AFU_ORTHOLOGUE AFUA_3G01220)-RELATED"/>
    <property type="match status" value="1"/>
</dbReference>
<dbReference type="Pfam" id="PF00026">
    <property type="entry name" value="Asp"/>
    <property type="match status" value="1"/>
</dbReference>
<comment type="caution">
    <text evidence="5">The sequence shown here is derived from an EMBL/GenBank/DDBJ whole genome shotgun (WGS) entry which is preliminary data.</text>
</comment>
<dbReference type="CDD" id="cd05471">
    <property type="entry name" value="pepsin_like"/>
    <property type="match status" value="1"/>
</dbReference>
<feature type="active site" evidence="2">
    <location>
        <position position="104"/>
    </location>
</feature>
<dbReference type="GO" id="GO:0006508">
    <property type="term" value="P:proteolysis"/>
    <property type="evidence" value="ECO:0007669"/>
    <property type="project" value="InterPro"/>
</dbReference>
<dbReference type="PRINTS" id="PR00792">
    <property type="entry name" value="PEPSIN"/>
</dbReference>
<evidence type="ECO:0000259" key="4">
    <source>
        <dbReference type="PROSITE" id="PS51767"/>
    </source>
</evidence>
<feature type="chain" id="PRO_5041949516" evidence="3">
    <location>
        <begin position="23"/>
        <end position="451"/>
    </location>
</feature>
<feature type="active site" evidence="2">
    <location>
        <position position="337"/>
    </location>
</feature>
<dbReference type="PROSITE" id="PS51767">
    <property type="entry name" value="PEPTIDASE_A1"/>
    <property type="match status" value="1"/>
</dbReference>
<organism evidence="5 6">
    <name type="scientific">Podospora didyma</name>
    <dbReference type="NCBI Taxonomy" id="330526"/>
    <lineage>
        <taxon>Eukaryota</taxon>
        <taxon>Fungi</taxon>
        <taxon>Dikarya</taxon>
        <taxon>Ascomycota</taxon>
        <taxon>Pezizomycotina</taxon>
        <taxon>Sordariomycetes</taxon>
        <taxon>Sordariomycetidae</taxon>
        <taxon>Sordariales</taxon>
        <taxon>Podosporaceae</taxon>
        <taxon>Podospora</taxon>
    </lineage>
</organism>
<evidence type="ECO:0000313" key="5">
    <source>
        <dbReference type="EMBL" id="KAK3381047.1"/>
    </source>
</evidence>
<protein>
    <submittedName>
        <fullName evidence="5">Aspartic peptidase domain-containing protein</fullName>
    </submittedName>
</protein>
<keyword evidence="6" id="KW-1185">Reference proteome</keyword>
<feature type="domain" description="Peptidase A1" evidence="4">
    <location>
        <begin position="88"/>
        <end position="446"/>
    </location>
</feature>
<reference evidence="5" key="1">
    <citation type="journal article" date="2023" name="Mol. Phylogenet. Evol.">
        <title>Genome-scale phylogeny and comparative genomics of the fungal order Sordariales.</title>
        <authorList>
            <person name="Hensen N."/>
            <person name="Bonometti L."/>
            <person name="Westerberg I."/>
            <person name="Brannstrom I.O."/>
            <person name="Guillou S."/>
            <person name="Cros-Aarteil S."/>
            <person name="Calhoun S."/>
            <person name="Haridas S."/>
            <person name="Kuo A."/>
            <person name="Mondo S."/>
            <person name="Pangilinan J."/>
            <person name="Riley R."/>
            <person name="LaButti K."/>
            <person name="Andreopoulos B."/>
            <person name="Lipzen A."/>
            <person name="Chen C."/>
            <person name="Yan M."/>
            <person name="Daum C."/>
            <person name="Ng V."/>
            <person name="Clum A."/>
            <person name="Steindorff A."/>
            <person name="Ohm R.A."/>
            <person name="Martin F."/>
            <person name="Silar P."/>
            <person name="Natvig D.O."/>
            <person name="Lalanne C."/>
            <person name="Gautier V."/>
            <person name="Ament-Velasquez S.L."/>
            <person name="Kruys A."/>
            <person name="Hutchinson M.I."/>
            <person name="Powell A.J."/>
            <person name="Barry K."/>
            <person name="Miller A.N."/>
            <person name="Grigoriev I.V."/>
            <person name="Debuchy R."/>
            <person name="Gladieux P."/>
            <person name="Hiltunen Thoren M."/>
            <person name="Johannesson H."/>
        </authorList>
    </citation>
    <scope>NUCLEOTIDE SEQUENCE</scope>
    <source>
        <strain evidence="5">CBS 232.78</strain>
    </source>
</reference>
<evidence type="ECO:0000256" key="2">
    <source>
        <dbReference type="PIRSR" id="PIRSR601461-1"/>
    </source>
</evidence>